<protein>
    <submittedName>
        <fullName evidence="1">3-dehydroquinate synthase</fullName>
    </submittedName>
</protein>
<sequence length="109" mass="11939">MALDGLYANALGLLSDSDTERLLHLLLKLGFCLNPPELTLKDAQGRSQVLLGLEEFRQHLGGQLSIPMLNRIGESVDVHEIDTARMEQALQRLSTQVDLGLSLNEGCAQ</sequence>
<dbReference type="Gene3D" id="1.20.1090.10">
    <property type="entry name" value="Dehydroquinate synthase-like - alpha domain"/>
    <property type="match status" value="1"/>
</dbReference>
<dbReference type="PATRIC" id="fig|1038922.3.peg.2571"/>
<name>J2Y3Q4_PSEFQ</name>
<organism evidence="1">
    <name type="scientific">Pseudomonas fluorescens (strain Q2-87)</name>
    <dbReference type="NCBI Taxonomy" id="1038922"/>
    <lineage>
        <taxon>Bacteria</taxon>
        <taxon>Pseudomonadati</taxon>
        <taxon>Pseudomonadota</taxon>
        <taxon>Gammaproteobacteria</taxon>
        <taxon>Pseudomonadales</taxon>
        <taxon>Pseudomonadaceae</taxon>
        <taxon>Pseudomonas</taxon>
    </lineage>
</organism>
<evidence type="ECO:0000313" key="1">
    <source>
        <dbReference type="EMBL" id="EJL01791.1"/>
    </source>
</evidence>
<reference evidence="1" key="1">
    <citation type="journal article" date="2012" name="PLoS Genet.">
        <title>Comparative Genomics of Plant-Associated Pseudomonas spp.: Insights into Diversity and Inheritance of Traits Involved in Multitrophic Interactions.</title>
        <authorList>
            <person name="Loper J.E."/>
            <person name="Hassan K.A."/>
            <person name="Mavrodi D.V."/>
            <person name="Davis E.W.II."/>
            <person name="Lim C.K."/>
            <person name="Shaffer B.T."/>
            <person name="Elbourne L.D."/>
            <person name="Stockwell V.O."/>
            <person name="Hartney S.L."/>
            <person name="Breakwell K."/>
            <person name="Henkels M.D."/>
            <person name="Tetu S.G."/>
            <person name="Rangel L.I."/>
            <person name="Kidarsa T.A."/>
            <person name="Wilson N.L."/>
            <person name="van de Mortel J.E."/>
            <person name="Song C."/>
            <person name="Blumhagen R."/>
            <person name="Radune D."/>
            <person name="Hostetler J.B."/>
            <person name="Brinkac L.M."/>
            <person name="Durkin A.S."/>
            <person name="Kluepfel D.A."/>
            <person name="Wechter W.P."/>
            <person name="Anderson A.J."/>
            <person name="Kim Y.C."/>
            <person name="Pierson L.S.III."/>
            <person name="Pierson E.A."/>
            <person name="Lindow S.E."/>
            <person name="Kobayashi D.Y."/>
            <person name="Raaijmakers J.M."/>
            <person name="Weller D.M."/>
            <person name="Thomashow L.S."/>
            <person name="Allen A.E."/>
            <person name="Paulsen I.T."/>
        </authorList>
    </citation>
    <scope>NUCLEOTIDE SEQUENCE [LARGE SCALE GENOMIC DNA]</scope>
    <source>
        <strain evidence="1">Q2-87</strain>
    </source>
</reference>
<dbReference type="SUPFAM" id="SSF56796">
    <property type="entry name" value="Dehydroquinate synthase-like"/>
    <property type="match status" value="1"/>
</dbReference>
<dbReference type="eggNOG" id="COG0337">
    <property type="taxonomic scope" value="Bacteria"/>
</dbReference>
<dbReference type="Proteomes" id="UP000007289">
    <property type="component" value="Chromosome"/>
</dbReference>
<dbReference type="AlphaFoldDB" id="J2Y3Q4"/>
<proteinExistence type="predicted"/>
<gene>
    <name evidence="1" type="ORF">PflQ2_2944</name>
</gene>
<comment type="caution">
    <text evidence="1">The sequence shown here is derived from an EMBL/GenBank/DDBJ whole genome shotgun (WGS) entry which is preliminary data.</text>
</comment>
<dbReference type="EMBL" id="AGBM01000001">
    <property type="protein sequence ID" value="EJL01791.1"/>
    <property type="molecule type" value="Genomic_DNA"/>
</dbReference>
<accession>J2Y3Q4</accession>
<dbReference type="HOGENOM" id="CLU_2181639_0_0_6"/>